<dbReference type="EMBL" id="JAAXCY010000005">
    <property type="protein sequence ID" value="MBC2407300.1"/>
    <property type="molecule type" value="Genomic_DNA"/>
</dbReference>
<evidence type="ECO:0000313" key="4">
    <source>
        <dbReference type="Proteomes" id="UP000534677"/>
    </source>
</evidence>
<evidence type="ECO:0000313" key="1">
    <source>
        <dbReference type="EMBL" id="MBC2381311.1"/>
    </source>
</evidence>
<keyword evidence="4" id="KW-1185">Reference proteome</keyword>
<dbReference type="EMBL" id="JAAXCZ010000004">
    <property type="protein sequence ID" value="MBC2381311.1"/>
    <property type="molecule type" value="Genomic_DNA"/>
</dbReference>
<evidence type="ECO:0000313" key="3">
    <source>
        <dbReference type="Proteomes" id="UP000520513"/>
    </source>
</evidence>
<evidence type="ECO:0000313" key="2">
    <source>
        <dbReference type="EMBL" id="MBC2407300.1"/>
    </source>
</evidence>
<dbReference type="Proteomes" id="UP000520513">
    <property type="component" value="Unassembled WGS sequence"/>
</dbReference>
<sequence length="75" mass="8426">MKSLNTEAFATQLALISLIRALNENGQQNVVRQAHTFLDMELKHFPEGFRDDLEEVRKSTANIFAVNAPSLAPKQ</sequence>
<comment type="caution">
    <text evidence="2">The sequence shown here is derived from an EMBL/GenBank/DDBJ whole genome shotgun (WGS) entry which is preliminary data.</text>
</comment>
<dbReference type="RefSeq" id="WP_185706767.1">
    <property type="nucleotide sequence ID" value="NZ_JAAXCY010000005.1"/>
</dbReference>
<gene>
    <name evidence="1" type="ORF">HF209_10165</name>
    <name evidence="2" type="ORF">HF257_14905</name>
</gene>
<dbReference type="Proteomes" id="UP000534677">
    <property type="component" value="Unassembled WGS sequence"/>
</dbReference>
<dbReference type="AlphaFoldDB" id="A0A7X1AMV9"/>
<protein>
    <submittedName>
        <fullName evidence="2">Uncharacterized protein</fullName>
    </submittedName>
</protein>
<accession>A0A7X1AMV9</accession>
<proteinExistence type="predicted"/>
<reference evidence="3 4" key="1">
    <citation type="submission" date="2020-04" db="EMBL/GenBank/DDBJ databases">
        <title>Pseudomonas crami sp. nov., a novel proteolytic bacterial species isolated from cream.</title>
        <authorList>
            <person name="Hofmann K."/>
            <person name="Woller A."/>
            <person name="Huptas C."/>
            <person name="Wenning M."/>
            <person name="Scherer S."/>
            <person name="Doll E.V."/>
        </authorList>
    </citation>
    <scope>NUCLEOTIDE SEQUENCE [LARGE SCALE GENOMIC DNA]</scope>
    <source>
        <strain evidence="1 4">WS 5096</strain>
        <strain evidence="2 3">WS 5106</strain>
    </source>
</reference>
<organism evidence="2 3">
    <name type="scientific">Pseudomonas cremoris</name>
    <dbReference type="NCBI Taxonomy" id="2724178"/>
    <lineage>
        <taxon>Bacteria</taxon>
        <taxon>Pseudomonadati</taxon>
        <taxon>Pseudomonadota</taxon>
        <taxon>Gammaproteobacteria</taxon>
        <taxon>Pseudomonadales</taxon>
        <taxon>Pseudomonadaceae</taxon>
        <taxon>Pseudomonas</taxon>
    </lineage>
</organism>
<name>A0A7X1AMV9_9PSED</name>